<feature type="region of interest" description="Disordered" evidence="1">
    <location>
        <begin position="27"/>
        <end position="52"/>
    </location>
</feature>
<proteinExistence type="predicted"/>
<organism evidence="2 3">
    <name type="scientific">Datura stramonium</name>
    <name type="common">Jimsonweed</name>
    <name type="synonym">Common thornapple</name>
    <dbReference type="NCBI Taxonomy" id="4076"/>
    <lineage>
        <taxon>Eukaryota</taxon>
        <taxon>Viridiplantae</taxon>
        <taxon>Streptophyta</taxon>
        <taxon>Embryophyta</taxon>
        <taxon>Tracheophyta</taxon>
        <taxon>Spermatophyta</taxon>
        <taxon>Magnoliopsida</taxon>
        <taxon>eudicotyledons</taxon>
        <taxon>Gunneridae</taxon>
        <taxon>Pentapetalae</taxon>
        <taxon>asterids</taxon>
        <taxon>lamiids</taxon>
        <taxon>Solanales</taxon>
        <taxon>Solanaceae</taxon>
        <taxon>Solanoideae</taxon>
        <taxon>Datureae</taxon>
        <taxon>Datura</taxon>
    </lineage>
</organism>
<sequence length="52" mass="5979">MAAGCGLGRVRGDREVWMLFSRVVGRPERRKRKEGEAATLREEGEENESLFR</sequence>
<name>A0ABS8T175_DATST</name>
<feature type="non-terminal residue" evidence="2">
    <location>
        <position position="52"/>
    </location>
</feature>
<evidence type="ECO:0000313" key="3">
    <source>
        <dbReference type="Proteomes" id="UP000823775"/>
    </source>
</evidence>
<feature type="compositionally biased region" description="Acidic residues" evidence="1">
    <location>
        <begin position="43"/>
        <end position="52"/>
    </location>
</feature>
<gene>
    <name evidence="2" type="ORF">HAX54_000554</name>
</gene>
<keyword evidence="3" id="KW-1185">Reference proteome</keyword>
<protein>
    <submittedName>
        <fullName evidence="2">Uncharacterized protein</fullName>
    </submittedName>
</protein>
<evidence type="ECO:0000256" key="1">
    <source>
        <dbReference type="SAM" id="MobiDB-lite"/>
    </source>
</evidence>
<accession>A0ABS8T175</accession>
<reference evidence="2 3" key="1">
    <citation type="journal article" date="2021" name="BMC Genomics">
        <title>Datura genome reveals duplications of psychoactive alkaloid biosynthetic genes and high mutation rate following tissue culture.</title>
        <authorList>
            <person name="Rajewski A."/>
            <person name="Carter-House D."/>
            <person name="Stajich J."/>
            <person name="Litt A."/>
        </authorList>
    </citation>
    <scope>NUCLEOTIDE SEQUENCE [LARGE SCALE GENOMIC DNA]</scope>
    <source>
        <strain evidence="2">AR-01</strain>
    </source>
</reference>
<dbReference type="Proteomes" id="UP000823775">
    <property type="component" value="Unassembled WGS sequence"/>
</dbReference>
<feature type="compositionally biased region" description="Basic and acidic residues" evidence="1">
    <location>
        <begin position="33"/>
        <end position="42"/>
    </location>
</feature>
<comment type="caution">
    <text evidence="2">The sequence shown here is derived from an EMBL/GenBank/DDBJ whole genome shotgun (WGS) entry which is preliminary data.</text>
</comment>
<evidence type="ECO:0000313" key="2">
    <source>
        <dbReference type="EMBL" id="MCD7465101.1"/>
    </source>
</evidence>
<dbReference type="EMBL" id="JACEIK010001016">
    <property type="protein sequence ID" value="MCD7465101.1"/>
    <property type="molecule type" value="Genomic_DNA"/>
</dbReference>